<dbReference type="EMBL" id="JAZGQO010000005">
    <property type="protein sequence ID" value="KAK6186812.1"/>
    <property type="molecule type" value="Genomic_DNA"/>
</dbReference>
<sequence length="118" mass="13102">MPTPHFGSDTDSSLEGRKHTVPEKVARLETQQTASASSSEFDSSPKILRKKTKKVKDFNSKEAQTLIVGEVLASSKIFIHSLEDQVDVERGVDNTTIATQTIISGAFMVYSENLYYNF</sequence>
<evidence type="ECO:0000313" key="3">
    <source>
        <dbReference type="Proteomes" id="UP001347796"/>
    </source>
</evidence>
<evidence type="ECO:0000313" key="2">
    <source>
        <dbReference type="EMBL" id="KAK6186812.1"/>
    </source>
</evidence>
<evidence type="ECO:0000256" key="1">
    <source>
        <dbReference type="SAM" id="MobiDB-lite"/>
    </source>
</evidence>
<accession>A0AAN8JW55</accession>
<reference evidence="2 3" key="1">
    <citation type="submission" date="2024-01" db="EMBL/GenBank/DDBJ databases">
        <title>The genome of the rayed Mediterranean limpet Patella caerulea (Linnaeus, 1758).</title>
        <authorList>
            <person name="Anh-Thu Weber A."/>
            <person name="Halstead-Nussloch G."/>
        </authorList>
    </citation>
    <scope>NUCLEOTIDE SEQUENCE [LARGE SCALE GENOMIC DNA]</scope>
    <source>
        <strain evidence="2">AATW-2023a</strain>
        <tissue evidence="2">Whole specimen</tissue>
    </source>
</reference>
<feature type="region of interest" description="Disordered" evidence="1">
    <location>
        <begin position="1"/>
        <end position="44"/>
    </location>
</feature>
<protein>
    <submittedName>
        <fullName evidence="2">Uncharacterized protein</fullName>
    </submittedName>
</protein>
<keyword evidence="3" id="KW-1185">Reference proteome</keyword>
<proteinExistence type="predicted"/>
<organism evidence="2 3">
    <name type="scientific">Patella caerulea</name>
    <name type="common">Rayed Mediterranean limpet</name>
    <dbReference type="NCBI Taxonomy" id="87958"/>
    <lineage>
        <taxon>Eukaryota</taxon>
        <taxon>Metazoa</taxon>
        <taxon>Spiralia</taxon>
        <taxon>Lophotrochozoa</taxon>
        <taxon>Mollusca</taxon>
        <taxon>Gastropoda</taxon>
        <taxon>Patellogastropoda</taxon>
        <taxon>Patelloidea</taxon>
        <taxon>Patellidae</taxon>
        <taxon>Patella</taxon>
    </lineage>
</organism>
<dbReference type="Proteomes" id="UP001347796">
    <property type="component" value="Unassembled WGS sequence"/>
</dbReference>
<gene>
    <name evidence="2" type="ORF">SNE40_006083</name>
</gene>
<name>A0AAN8JW55_PATCE</name>
<dbReference type="AlphaFoldDB" id="A0AAN8JW55"/>
<feature type="compositionally biased region" description="Basic and acidic residues" evidence="1">
    <location>
        <begin position="14"/>
        <end position="27"/>
    </location>
</feature>
<feature type="compositionally biased region" description="Low complexity" evidence="1">
    <location>
        <begin position="35"/>
        <end position="44"/>
    </location>
</feature>
<comment type="caution">
    <text evidence="2">The sequence shown here is derived from an EMBL/GenBank/DDBJ whole genome shotgun (WGS) entry which is preliminary data.</text>
</comment>